<reference evidence="6 7" key="1">
    <citation type="submission" date="2018-12" db="EMBL/GenBank/DDBJ databases">
        <title>bacterium Hansschlegelia zhihuaiae S113.</title>
        <authorList>
            <person name="He J."/>
        </authorList>
    </citation>
    <scope>NUCLEOTIDE SEQUENCE [LARGE SCALE GENOMIC DNA]</scope>
    <source>
        <strain evidence="6 7">S 113</strain>
    </source>
</reference>
<sequence>MWRKLADSNLRKLDKPGVYSDGGGLYLRVRDGGSKQWIFIYRRGAVRRELGLGGYGQGTAPVSLKLAREKADAIRDKLARGLDPTVESKKLRVVTFKHCMEELLAAKQGEWKNDKHRQQYEMTLREYAASLHDLPVAEIAMGDVKACLLPHWTERPETASRTRQRIEAVIDYGIAHGWRRDANPARWKGLLDKVLPKRRKLTRGHHAALAYGQAPAMMAKLRESSGVAARAVEFLTLTAARSGEVRGATFDEIDVAARTWTVPPERMKAGREHVVPLCDRALQIVEAMRQRAVDGYLFPGGVEGRPVSETAMTKALRLASPDDSATLHGMRSAFRDWAGDETEHEREIAEMALAHAVGDEVELAYRRGTALEKRRRLMEDWSAFCAGART</sequence>
<accession>A0A4Q0MK77</accession>
<dbReference type="InterPro" id="IPR010998">
    <property type="entry name" value="Integrase_recombinase_N"/>
</dbReference>
<evidence type="ECO:0000256" key="2">
    <source>
        <dbReference type="ARBA" id="ARBA00022908"/>
    </source>
</evidence>
<evidence type="ECO:0000256" key="1">
    <source>
        <dbReference type="ARBA" id="ARBA00008857"/>
    </source>
</evidence>
<dbReference type="Pfam" id="PF22022">
    <property type="entry name" value="Phage_int_M"/>
    <property type="match status" value="1"/>
</dbReference>
<dbReference type="GO" id="GO:0003677">
    <property type="term" value="F:DNA binding"/>
    <property type="evidence" value="ECO:0007669"/>
    <property type="project" value="UniProtKB-KW"/>
</dbReference>
<evidence type="ECO:0000256" key="4">
    <source>
        <dbReference type="ARBA" id="ARBA00023172"/>
    </source>
</evidence>
<proteinExistence type="inferred from homology"/>
<dbReference type="PANTHER" id="PTHR30629:SF2">
    <property type="entry name" value="PROPHAGE INTEGRASE INTS-RELATED"/>
    <property type="match status" value="1"/>
</dbReference>
<dbReference type="PROSITE" id="PS51898">
    <property type="entry name" value="TYR_RECOMBINASE"/>
    <property type="match status" value="1"/>
</dbReference>
<keyword evidence="3" id="KW-0238">DNA-binding</keyword>
<dbReference type="InterPro" id="IPR011010">
    <property type="entry name" value="DNA_brk_join_enz"/>
</dbReference>
<dbReference type="Gene3D" id="3.30.160.390">
    <property type="entry name" value="Integrase, DNA-binding domain"/>
    <property type="match status" value="1"/>
</dbReference>
<protein>
    <submittedName>
        <fullName evidence="6">Site-specific integrase</fullName>
    </submittedName>
</protein>
<evidence type="ECO:0000313" key="6">
    <source>
        <dbReference type="EMBL" id="RXF73895.1"/>
    </source>
</evidence>
<gene>
    <name evidence="6" type="ORF">EK403_07935</name>
</gene>
<dbReference type="GO" id="GO:0015074">
    <property type="term" value="P:DNA integration"/>
    <property type="evidence" value="ECO:0007669"/>
    <property type="project" value="UniProtKB-KW"/>
</dbReference>
<dbReference type="InterPro" id="IPR002104">
    <property type="entry name" value="Integrase_catalytic"/>
</dbReference>
<evidence type="ECO:0000313" key="7">
    <source>
        <dbReference type="Proteomes" id="UP000289708"/>
    </source>
</evidence>
<keyword evidence="7" id="KW-1185">Reference proteome</keyword>
<dbReference type="SUPFAM" id="SSF56349">
    <property type="entry name" value="DNA breaking-rejoining enzymes"/>
    <property type="match status" value="1"/>
</dbReference>
<keyword evidence="2" id="KW-0229">DNA integration</keyword>
<feature type="domain" description="Tyr recombinase" evidence="5">
    <location>
        <begin position="204"/>
        <end position="378"/>
    </location>
</feature>
<keyword evidence="4" id="KW-0233">DNA recombination</keyword>
<dbReference type="InterPro" id="IPR050808">
    <property type="entry name" value="Phage_Integrase"/>
</dbReference>
<organism evidence="6 7">
    <name type="scientific">Hansschlegelia zhihuaiae</name>
    <dbReference type="NCBI Taxonomy" id="405005"/>
    <lineage>
        <taxon>Bacteria</taxon>
        <taxon>Pseudomonadati</taxon>
        <taxon>Pseudomonadota</taxon>
        <taxon>Alphaproteobacteria</taxon>
        <taxon>Hyphomicrobiales</taxon>
        <taxon>Methylopilaceae</taxon>
        <taxon>Hansschlegelia</taxon>
    </lineage>
</organism>
<dbReference type="EMBL" id="RYFI01000006">
    <property type="protein sequence ID" value="RXF73895.1"/>
    <property type="molecule type" value="Genomic_DNA"/>
</dbReference>
<comment type="similarity">
    <text evidence="1">Belongs to the 'phage' integrase family.</text>
</comment>
<dbReference type="Gene3D" id="1.10.150.130">
    <property type="match status" value="1"/>
</dbReference>
<dbReference type="InterPro" id="IPR013762">
    <property type="entry name" value="Integrase-like_cat_sf"/>
</dbReference>
<evidence type="ECO:0000256" key="3">
    <source>
        <dbReference type="ARBA" id="ARBA00023125"/>
    </source>
</evidence>
<name>A0A4Q0MK77_9HYPH</name>
<comment type="caution">
    <text evidence="6">The sequence shown here is derived from an EMBL/GenBank/DDBJ whole genome shotgun (WGS) entry which is preliminary data.</text>
</comment>
<dbReference type="InterPro" id="IPR038488">
    <property type="entry name" value="Integrase_DNA-bd_sf"/>
</dbReference>
<dbReference type="AlphaFoldDB" id="A0A4Q0MK77"/>
<dbReference type="Pfam" id="PF00589">
    <property type="entry name" value="Phage_integrase"/>
    <property type="match status" value="1"/>
</dbReference>
<dbReference type="PANTHER" id="PTHR30629">
    <property type="entry name" value="PROPHAGE INTEGRASE"/>
    <property type="match status" value="1"/>
</dbReference>
<dbReference type="Proteomes" id="UP000289708">
    <property type="component" value="Unassembled WGS sequence"/>
</dbReference>
<dbReference type="InterPro" id="IPR025166">
    <property type="entry name" value="Integrase_DNA_bind_dom"/>
</dbReference>
<dbReference type="OrthoDB" id="9795573at2"/>
<dbReference type="Pfam" id="PF13356">
    <property type="entry name" value="Arm-DNA-bind_3"/>
    <property type="match status" value="1"/>
</dbReference>
<evidence type="ECO:0000259" key="5">
    <source>
        <dbReference type="PROSITE" id="PS51898"/>
    </source>
</evidence>
<dbReference type="CDD" id="cd00801">
    <property type="entry name" value="INT_P4_C"/>
    <property type="match status" value="1"/>
</dbReference>
<dbReference type="Gene3D" id="1.10.443.10">
    <property type="entry name" value="Intergrase catalytic core"/>
    <property type="match status" value="1"/>
</dbReference>
<dbReference type="InterPro" id="IPR053876">
    <property type="entry name" value="Phage_int_M"/>
</dbReference>
<dbReference type="GO" id="GO:0006310">
    <property type="term" value="P:DNA recombination"/>
    <property type="evidence" value="ECO:0007669"/>
    <property type="project" value="UniProtKB-KW"/>
</dbReference>
<dbReference type="RefSeq" id="WP_128776967.1">
    <property type="nucleotide sequence ID" value="NZ_RYFI01000006.1"/>
</dbReference>